<accession>A0A381YCW1</accession>
<proteinExistence type="predicted"/>
<evidence type="ECO:0000313" key="1">
    <source>
        <dbReference type="EMBL" id="SVA74422.1"/>
    </source>
</evidence>
<dbReference type="EMBL" id="UINC01017843">
    <property type="protein sequence ID" value="SVA74422.1"/>
    <property type="molecule type" value="Genomic_DNA"/>
</dbReference>
<protein>
    <recommendedName>
        <fullName evidence="2">Phosphoribosylformylglycinamidine synthase I</fullName>
    </recommendedName>
</protein>
<sequence>MKFGIVVFPGTWSEKDTRYAVSDVLGSESDY</sequence>
<organism evidence="1">
    <name type="scientific">marine metagenome</name>
    <dbReference type="NCBI Taxonomy" id="408172"/>
    <lineage>
        <taxon>unclassified sequences</taxon>
        <taxon>metagenomes</taxon>
        <taxon>ecological metagenomes</taxon>
    </lineage>
</organism>
<feature type="non-terminal residue" evidence="1">
    <location>
        <position position="31"/>
    </location>
</feature>
<gene>
    <name evidence="1" type="ORF">METZ01_LOCUS127276</name>
</gene>
<reference evidence="1" key="1">
    <citation type="submission" date="2018-05" db="EMBL/GenBank/DDBJ databases">
        <authorList>
            <person name="Lanie J.A."/>
            <person name="Ng W.-L."/>
            <person name="Kazmierczak K.M."/>
            <person name="Andrzejewski T.M."/>
            <person name="Davidsen T.M."/>
            <person name="Wayne K.J."/>
            <person name="Tettelin H."/>
            <person name="Glass J.I."/>
            <person name="Rusch D."/>
            <person name="Podicherti R."/>
            <person name="Tsui H.-C.T."/>
            <person name="Winkler M.E."/>
        </authorList>
    </citation>
    <scope>NUCLEOTIDE SEQUENCE</scope>
</reference>
<dbReference type="AlphaFoldDB" id="A0A381YCW1"/>
<name>A0A381YCW1_9ZZZZ</name>
<evidence type="ECO:0008006" key="2">
    <source>
        <dbReference type="Google" id="ProtNLM"/>
    </source>
</evidence>